<dbReference type="Proteomes" id="UP000299102">
    <property type="component" value="Unassembled WGS sequence"/>
</dbReference>
<dbReference type="EMBL" id="BGZK01000955">
    <property type="protein sequence ID" value="GBP66373.1"/>
    <property type="molecule type" value="Genomic_DNA"/>
</dbReference>
<accession>A0A4C1XTJ9</accession>
<evidence type="ECO:0000256" key="1">
    <source>
        <dbReference type="SAM" id="MobiDB-lite"/>
    </source>
</evidence>
<proteinExistence type="predicted"/>
<organism evidence="2 3">
    <name type="scientific">Eumeta variegata</name>
    <name type="common">Bagworm moth</name>
    <name type="synonym">Eumeta japonica</name>
    <dbReference type="NCBI Taxonomy" id="151549"/>
    <lineage>
        <taxon>Eukaryota</taxon>
        <taxon>Metazoa</taxon>
        <taxon>Ecdysozoa</taxon>
        <taxon>Arthropoda</taxon>
        <taxon>Hexapoda</taxon>
        <taxon>Insecta</taxon>
        <taxon>Pterygota</taxon>
        <taxon>Neoptera</taxon>
        <taxon>Endopterygota</taxon>
        <taxon>Lepidoptera</taxon>
        <taxon>Glossata</taxon>
        <taxon>Ditrysia</taxon>
        <taxon>Tineoidea</taxon>
        <taxon>Psychidae</taxon>
        <taxon>Oiketicinae</taxon>
        <taxon>Eumeta</taxon>
    </lineage>
</organism>
<comment type="caution">
    <text evidence="2">The sequence shown here is derived from an EMBL/GenBank/DDBJ whole genome shotgun (WGS) entry which is preliminary data.</text>
</comment>
<protein>
    <submittedName>
        <fullName evidence="2">Uncharacterized protein</fullName>
    </submittedName>
</protein>
<evidence type="ECO:0000313" key="2">
    <source>
        <dbReference type="EMBL" id="GBP66373.1"/>
    </source>
</evidence>
<name>A0A4C1XTJ9_EUMVA</name>
<reference evidence="2 3" key="1">
    <citation type="journal article" date="2019" name="Commun. Biol.">
        <title>The bagworm genome reveals a unique fibroin gene that provides high tensile strength.</title>
        <authorList>
            <person name="Kono N."/>
            <person name="Nakamura H."/>
            <person name="Ohtoshi R."/>
            <person name="Tomita M."/>
            <person name="Numata K."/>
            <person name="Arakawa K."/>
        </authorList>
    </citation>
    <scope>NUCLEOTIDE SEQUENCE [LARGE SCALE GENOMIC DNA]</scope>
</reference>
<feature type="region of interest" description="Disordered" evidence="1">
    <location>
        <begin position="35"/>
        <end position="65"/>
    </location>
</feature>
<evidence type="ECO:0000313" key="3">
    <source>
        <dbReference type="Proteomes" id="UP000299102"/>
    </source>
</evidence>
<sequence>MVGRAPRYCGRCAASRLNRVKSRRAMTSLMLADGTRRVTARRRRRDNIASPPARHTPPSRGTRSGNVMHSLLLAKLILRKMQTVTSTMAQGVLKTTDKCVPNLVTRSHRPPPIDMLVNCHRLNHHQPLLK</sequence>
<keyword evidence="3" id="KW-1185">Reference proteome</keyword>
<gene>
    <name evidence="2" type="ORF">EVAR_88483_1</name>
</gene>
<dbReference type="AlphaFoldDB" id="A0A4C1XTJ9"/>